<dbReference type="AlphaFoldDB" id="C6XFP2"/>
<feature type="transmembrane region" description="Helical" evidence="7">
    <location>
        <begin position="128"/>
        <end position="148"/>
    </location>
</feature>
<keyword evidence="3 7" id="KW-0812">Transmembrane</keyword>
<evidence type="ECO:0000256" key="2">
    <source>
        <dbReference type="ARBA" id="ARBA00022475"/>
    </source>
</evidence>
<feature type="transmembrane region" description="Helical" evidence="7">
    <location>
        <begin position="163"/>
        <end position="183"/>
    </location>
</feature>
<name>C6XFP2_LIBAP</name>
<keyword evidence="4 7" id="KW-1133">Transmembrane helix</keyword>
<evidence type="ECO:0000259" key="8">
    <source>
        <dbReference type="Pfam" id="PF00482"/>
    </source>
</evidence>
<proteinExistence type="predicted"/>
<dbReference type="HOGENOM" id="CLU_065961_2_0_5"/>
<gene>
    <name evidence="9" type="ordered locus">CLIBASIA_03045</name>
</gene>
<organism evidence="9 10">
    <name type="scientific">Liberibacter asiaticus (strain psy62)</name>
    <dbReference type="NCBI Taxonomy" id="537021"/>
    <lineage>
        <taxon>Bacteria</taxon>
        <taxon>Pseudomonadati</taxon>
        <taxon>Pseudomonadota</taxon>
        <taxon>Alphaproteobacteria</taxon>
        <taxon>Hyphomicrobiales</taxon>
        <taxon>Rhizobiaceae</taxon>
        <taxon>Liberibacter</taxon>
    </lineage>
</organism>
<dbReference type="PANTHER" id="PTHR35007:SF1">
    <property type="entry name" value="PILUS ASSEMBLY PROTEIN"/>
    <property type="match status" value="1"/>
</dbReference>
<dbReference type="Gene3D" id="1.20.81.30">
    <property type="entry name" value="Type II secretion system (T2SS), domain F"/>
    <property type="match status" value="1"/>
</dbReference>
<reference evidence="9 10" key="2">
    <citation type="journal article" date="2011" name="Appl. Environ. Microbiol.">
        <title>Diversity and plasticity of the intracellular plant pathogen and insect symbiont, 'Candidatus Liberibacter asiaticus', revealed by hyper variable prophage genes with intragenic tandem repeats.</title>
        <authorList>
            <person name="Zhou L."/>
            <person name="Powell C.A."/>
            <person name="Hoffman M.T."/>
            <person name="Li W."/>
            <person name="Fan G."/>
            <person name="Liu B."/>
            <person name="Lin H."/>
            <person name="Duan Y."/>
        </authorList>
    </citation>
    <scope>NUCLEOTIDE SEQUENCE [LARGE SCALE GENOMIC DNA]</scope>
    <source>
        <strain evidence="10">psy62</strain>
    </source>
</reference>
<dbReference type="Pfam" id="PF00482">
    <property type="entry name" value="T2SSF"/>
    <property type="match status" value="1"/>
</dbReference>
<feature type="domain" description="Type II secretion system protein GspF" evidence="8">
    <location>
        <begin position="20"/>
        <end position="143"/>
    </location>
</feature>
<accession>C6XFP2</accession>
<evidence type="ECO:0000256" key="5">
    <source>
        <dbReference type="ARBA" id="ARBA00023136"/>
    </source>
</evidence>
<comment type="subcellular location">
    <subcellularLocation>
        <location evidence="1">Cell membrane</location>
        <topology evidence="1">Multi-pass membrane protein</topology>
    </subcellularLocation>
</comment>
<evidence type="ECO:0000256" key="4">
    <source>
        <dbReference type="ARBA" id="ARBA00022989"/>
    </source>
</evidence>
<keyword evidence="6" id="KW-0175">Coiled coil</keyword>
<dbReference type="KEGG" id="las:CLIBASIA_03045"/>
<evidence type="ECO:0000256" key="1">
    <source>
        <dbReference type="ARBA" id="ARBA00004651"/>
    </source>
</evidence>
<protein>
    <submittedName>
        <fullName evidence="9">Pilus assembly protein</fullName>
    </submittedName>
</protein>
<dbReference type="InterPro" id="IPR018076">
    <property type="entry name" value="T2SS_GspF_dom"/>
</dbReference>
<reference evidence="9 10" key="1">
    <citation type="journal article" date="2009" name="Mol. Plant Microbe Interact.">
        <title>Complete genome sequence of citrus huanglongbing bacterium, 'Candidatus Liberibacter asiaticus' obtained through metagenomics.</title>
        <authorList>
            <person name="Duan Y."/>
            <person name="Zhou L."/>
            <person name="Hall D.G."/>
            <person name="Li W."/>
            <person name="Doddapaneni H."/>
            <person name="Lin H."/>
            <person name="Liu L."/>
            <person name="Vahling C.M."/>
            <person name="Gabriel D.W."/>
            <person name="Williams K.P."/>
            <person name="Dickerman A."/>
            <person name="Sun Y."/>
            <person name="Gottwald T."/>
        </authorList>
    </citation>
    <scope>NUCLEOTIDE SEQUENCE [LARGE SCALE GENOMIC DNA]</scope>
    <source>
        <strain evidence="10">psy62</strain>
    </source>
</reference>
<dbReference type="STRING" id="537021.CLIBASIA_03045"/>
<dbReference type="PANTHER" id="PTHR35007">
    <property type="entry name" value="INTEGRAL MEMBRANE PROTEIN-RELATED"/>
    <property type="match status" value="1"/>
</dbReference>
<dbReference type="eggNOG" id="COG4965">
    <property type="taxonomic scope" value="Bacteria"/>
</dbReference>
<evidence type="ECO:0000313" key="10">
    <source>
        <dbReference type="Proteomes" id="UP000002744"/>
    </source>
</evidence>
<sequence length="187" mass="20702">MKHLIKKRTAKFLDDFPNALDIIVRSVRAGLPVSDAVAVIVGQSSDPVRSEFRRVIETQHLGLSLSESISRMVRYMPLQEVSFFSTVISVQSQLGGNLSEALANLSRILRDRKNMKAKVQALSMEAKASAWIIGSLPFCVSTLVYFTSPGYMNVLINDPRGHMLLGVAAAFMLIGIMVMRLMINFDV</sequence>
<dbReference type="InterPro" id="IPR042094">
    <property type="entry name" value="T2SS_GspF_sf"/>
</dbReference>
<keyword evidence="2" id="KW-1003">Cell membrane</keyword>
<keyword evidence="5 7" id="KW-0472">Membrane</keyword>
<evidence type="ECO:0000256" key="6">
    <source>
        <dbReference type="SAM" id="Coils"/>
    </source>
</evidence>
<dbReference type="Proteomes" id="UP000002744">
    <property type="component" value="Chromosome"/>
</dbReference>
<dbReference type="EMBL" id="CP001677">
    <property type="protein sequence ID" value="ACT57195.1"/>
    <property type="molecule type" value="Genomic_DNA"/>
</dbReference>
<evidence type="ECO:0000256" key="7">
    <source>
        <dbReference type="SAM" id="Phobius"/>
    </source>
</evidence>
<evidence type="ECO:0000313" key="9">
    <source>
        <dbReference type="EMBL" id="ACT57195.1"/>
    </source>
</evidence>
<evidence type="ECO:0000256" key="3">
    <source>
        <dbReference type="ARBA" id="ARBA00022692"/>
    </source>
</evidence>
<feature type="coiled-coil region" evidence="6">
    <location>
        <begin position="98"/>
        <end position="125"/>
    </location>
</feature>
<dbReference type="GO" id="GO:0005886">
    <property type="term" value="C:plasma membrane"/>
    <property type="evidence" value="ECO:0007669"/>
    <property type="project" value="UniProtKB-SubCell"/>
</dbReference>